<keyword evidence="1 2" id="KW-0732">Signal</keyword>
<dbReference type="SMART" id="SM00062">
    <property type="entry name" value="PBPb"/>
    <property type="match status" value="1"/>
</dbReference>
<dbReference type="Proteomes" id="UP000051380">
    <property type="component" value="Unassembled WGS sequence"/>
</dbReference>
<dbReference type="Gene3D" id="3.40.190.10">
    <property type="entry name" value="Periplasmic binding protein-like II"/>
    <property type="match status" value="2"/>
</dbReference>
<name>A0A0R3CMA6_9BRAD</name>
<evidence type="ECO:0000259" key="3">
    <source>
        <dbReference type="SMART" id="SM00062"/>
    </source>
</evidence>
<dbReference type="PANTHER" id="PTHR35936:SF17">
    <property type="entry name" value="ARGININE-BINDING EXTRACELLULAR PROTEIN ARTP"/>
    <property type="match status" value="1"/>
</dbReference>
<dbReference type="Pfam" id="PF00497">
    <property type="entry name" value="SBP_bac_3"/>
    <property type="match status" value="1"/>
</dbReference>
<evidence type="ECO:0000256" key="1">
    <source>
        <dbReference type="ARBA" id="ARBA00022729"/>
    </source>
</evidence>
<dbReference type="PANTHER" id="PTHR35936">
    <property type="entry name" value="MEMBRANE-BOUND LYTIC MUREIN TRANSGLYCOSYLASE F"/>
    <property type="match status" value="1"/>
</dbReference>
<comment type="caution">
    <text evidence="4">The sequence shown here is derived from an EMBL/GenBank/DDBJ whole genome shotgun (WGS) entry which is preliminary data.</text>
</comment>
<dbReference type="OrthoDB" id="4577708at2"/>
<feature type="signal peptide" evidence="2">
    <location>
        <begin position="1"/>
        <end position="27"/>
    </location>
</feature>
<dbReference type="RefSeq" id="WP_057027352.1">
    <property type="nucleotide sequence ID" value="NZ_LJYF01000018.1"/>
</dbReference>
<dbReference type="InterPro" id="IPR001638">
    <property type="entry name" value="Solute-binding_3/MltF_N"/>
</dbReference>
<organism evidence="4 5">
    <name type="scientific">Bradyrhizobium yuanmingense</name>
    <dbReference type="NCBI Taxonomy" id="108015"/>
    <lineage>
        <taxon>Bacteria</taxon>
        <taxon>Pseudomonadati</taxon>
        <taxon>Pseudomonadota</taxon>
        <taxon>Alphaproteobacteria</taxon>
        <taxon>Hyphomicrobiales</taxon>
        <taxon>Nitrobacteraceae</taxon>
        <taxon>Bradyrhizobium</taxon>
    </lineage>
</organism>
<dbReference type="SUPFAM" id="SSF53850">
    <property type="entry name" value="Periplasmic binding protein-like II"/>
    <property type="match status" value="1"/>
</dbReference>
<dbReference type="EMBL" id="LJYF01000018">
    <property type="protein sequence ID" value="KRP98754.1"/>
    <property type="molecule type" value="Genomic_DNA"/>
</dbReference>
<accession>A0A0R3CMA6</accession>
<evidence type="ECO:0000313" key="4">
    <source>
        <dbReference type="EMBL" id="KRP98754.1"/>
    </source>
</evidence>
<evidence type="ECO:0000313" key="5">
    <source>
        <dbReference type="Proteomes" id="UP000051380"/>
    </source>
</evidence>
<gene>
    <name evidence="4" type="ORF">AOQ72_16770</name>
</gene>
<evidence type="ECO:0000256" key="2">
    <source>
        <dbReference type="SAM" id="SignalP"/>
    </source>
</evidence>
<feature type="chain" id="PRO_5006434494" description="Solute-binding protein family 3/N-terminal domain-containing protein" evidence="2">
    <location>
        <begin position="28"/>
        <end position="293"/>
    </location>
</feature>
<protein>
    <recommendedName>
        <fullName evidence="3">Solute-binding protein family 3/N-terminal domain-containing protein</fullName>
    </recommendedName>
</protein>
<sequence length="293" mass="31705">MKLRIAIRCAVVSGLAALCLVGGPASGQPAPKIINSAAETNYPPFGIKDPETGEPRGFNRDLFEAMAKKVGAKVNWTFYSGQDVRSWAPLKTGRVDIYGDWPMAGTPARRTAGDVSFIDYVAEPYYIVSLKTSNFRTWEDMCGKKVAIIRSAADTHTVFIKKYSDSVCLKATKPPVIAAPVEDTATALLEMKQGRVDGYLMGALNMASVNRSDGDRYEPVGGPLAKAKFGMAFSNRNKALGESLLKALNELIADGTYAQLLTKWQLTPVQAFSVGRASINSVGDPTDERFPPE</sequence>
<dbReference type="AlphaFoldDB" id="A0A0R3CMA6"/>
<reference evidence="4 5" key="1">
    <citation type="submission" date="2015-09" db="EMBL/GenBank/DDBJ databases">
        <title>Draft Genome Sequence of the Strain BR 3267 (Bradyrhizobium yuanmingense) recommended as inoculant for cowpea in Brazil.</title>
        <authorList>
            <person name="Simoes-Araujo J.L."/>
            <person name="Zilli J.E."/>
        </authorList>
    </citation>
    <scope>NUCLEOTIDE SEQUENCE [LARGE SCALE GENOMIC DNA]</scope>
    <source>
        <strain evidence="4 5">BR3267</strain>
    </source>
</reference>
<proteinExistence type="predicted"/>
<feature type="domain" description="Solute-binding protein family 3/N-terminal" evidence="3">
    <location>
        <begin position="33"/>
        <end position="268"/>
    </location>
</feature>